<dbReference type="Pfam" id="PF00496">
    <property type="entry name" value="SBP_bac_5"/>
    <property type="match status" value="1"/>
</dbReference>
<evidence type="ECO:0000256" key="1">
    <source>
        <dbReference type="ARBA" id="ARBA00004196"/>
    </source>
</evidence>
<dbReference type="InterPro" id="IPR030678">
    <property type="entry name" value="Peptide/Ni-bd"/>
</dbReference>
<organism evidence="7">
    <name type="scientific">freshwater metagenome</name>
    <dbReference type="NCBI Taxonomy" id="449393"/>
    <lineage>
        <taxon>unclassified sequences</taxon>
        <taxon>metagenomes</taxon>
        <taxon>ecological metagenomes</taxon>
    </lineage>
</organism>
<evidence type="ECO:0000256" key="5">
    <source>
        <dbReference type="SAM" id="Phobius"/>
    </source>
</evidence>
<evidence type="ECO:0000256" key="3">
    <source>
        <dbReference type="ARBA" id="ARBA00022448"/>
    </source>
</evidence>
<comment type="subcellular location">
    <subcellularLocation>
        <location evidence="1">Cell envelope</location>
    </subcellularLocation>
</comment>
<dbReference type="GO" id="GO:0042597">
    <property type="term" value="C:periplasmic space"/>
    <property type="evidence" value="ECO:0007669"/>
    <property type="project" value="UniProtKB-ARBA"/>
</dbReference>
<dbReference type="GO" id="GO:0030313">
    <property type="term" value="C:cell envelope"/>
    <property type="evidence" value="ECO:0007669"/>
    <property type="project" value="UniProtKB-SubCell"/>
</dbReference>
<dbReference type="PIRSF" id="PIRSF002741">
    <property type="entry name" value="MppA"/>
    <property type="match status" value="1"/>
</dbReference>
<evidence type="ECO:0000259" key="6">
    <source>
        <dbReference type="Pfam" id="PF00496"/>
    </source>
</evidence>
<keyword evidence="4" id="KW-0732">Signal</keyword>
<feature type="domain" description="Solute-binding protein family 5" evidence="6">
    <location>
        <begin position="83"/>
        <end position="452"/>
    </location>
</feature>
<evidence type="ECO:0000256" key="4">
    <source>
        <dbReference type="ARBA" id="ARBA00022729"/>
    </source>
</evidence>
<name>A0A6J6DDE5_9ZZZZ</name>
<dbReference type="Gene3D" id="3.10.105.10">
    <property type="entry name" value="Dipeptide-binding Protein, Domain 3"/>
    <property type="match status" value="1"/>
</dbReference>
<dbReference type="Gene3D" id="3.40.190.10">
    <property type="entry name" value="Periplasmic binding protein-like II"/>
    <property type="match status" value="1"/>
</dbReference>
<sequence>MARRDRRSAGLVLGCLFVTAVAGAAASVPVAAGSDDDTVTLTVGLIQDLDTPNVTAGFLVSSYELWNLQYATLTDKAAADFAIEPGLAESWVEGDGGLSYTYTLREGLQWSDGEPLTAGDVAFTINTSRDQGWINHSSITANLDATVIDDRTVKITSSVPDPKLPTMDVYIVPEHVWGPIAEGDVTTYDGLDGVGSGPFTLQEWKSGQSWTMVANPNFHGGAPAIDEIVFRVFTNADAMVAALRQGEIDFAHSVPSSAFEGLGDEPDIEAVFGQQGGFTELAMNGMAGGLGDGHPALQDLTVRHAIHRAIDKQALFDRVILGLGEIGTTLSVSPDPAWQPEIPESEQFTHDPVEAARLLDEAGYLDTDGNGIREMPDGSRELVFRYAERSESDIAAPVRELIGGFLEDIGIGIEVSVFDDSQLTEVVASGEYDLFVWGWTPFVDPDPMLSYFTCAQLTTDVEAVGYNDANWCSEEYDALYAQQNQELDRERRIGIVHDMLRLFYAESTYVVLFEDADLQAYRTDRFTGWTRQPAETGPVLFSNTSPTYRLLQPIEGGGGDDGGLGTGVLIAIIAGGVAILAAGGALVMRSRSSRDERD</sequence>
<feature type="transmembrane region" description="Helical" evidence="5">
    <location>
        <begin position="568"/>
        <end position="588"/>
    </location>
</feature>
<evidence type="ECO:0000313" key="7">
    <source>
        <dbReference type="EMBL" id="CAB4560283.1"/>
    </source>
</evidence>
<proteinExistence type="inferred from homology"/>
<gene>
    <name evidence="7" type="ORF">UFOPK1493_01734</name>
</gene>
<accession>A0A6J6DDE5</accession>
<dbReference type="InterPro" id="IPR039424">
    <property type="entry name" value="SBP_5"/>
</dbReference>
<keyword evidence="3" id="KW-0813">Transport</keyword>
<dbReference type="GO" id="GO:0043190">
    <property type="term" value="C:ATP-binding cassette (ABC) transporter complex"/>
    <property type="evidence" value="ECO:0007669"/>
    <property type="project" value="InterPro"/>
</dbReference>
<dbReference type="EMBL" id="CAEZSR010000057">
    <property type="protein sequence ID" value="CAB4560283.1"/>
    <property type="molecule type" value="Genomic_DNA"/>
</dbReference>
<dbReference type="GO" id="GO:1904680">
    <property type="term" value="F:peptide transmembrane transporter activity"/>
    <property type="evidence" value="ECO:0007669"/>
    <property type="project" value="TreeGrafter"/>
</dbReference>
<reference evidence="7" key="1">
    <citation type="submission" date="2020-05" db="EMBL/GenBank/DDBJ databases">
        <authorList>
            <person name="Chiriac C."/>
            <person name="Salcher M."/>
            <person name="Ghai R."/>
            <person name="Kavagutti S V."/>
        </authorList>
    </citation>
    <scope>NUCLEOTIDE SEQUENCE</scope>
</reference>
<dbReference type="PANTHER" id="PTHR30290:SF10">
    <property type="entry name" value="PERIPLASMIC OLIGOPEPTIDE-BINDING PROTEIN-RELATED"/>
    <property type="match status" value="1"/>
</dbReference>
<keyword evidence="5" id="KW-0472">Membrane</keyword>
<comment type="similarity">
    <text evidence="2">Belongs to the bacterial solute-binding protein 5 family.</text>
</comment>
<protein>
    <submittedName>
        <fullName evidence="7">Unannotated protein</fullName>
    </submittedName>
</protein>
<dbReference type="InterPro" id="IPR000914">
    <property type="entry name" value="SBP_5_dom"/>
</dbReference>
<dbReference type="SUPFAM" id="SSF53850">
    <property type="entry name" value="Periplasmic binding protein-like II"/>
    <property type="match status" value="1"/>
</dbReference>
<dbReference type="GO" id="GO:0015833">
    <property type="term" value="P:peptide transport"/>
    <property type="evidence" value="ECO:0007669"/>
    <property type="project" value="TreeGrafter"/>
</dbReference>
<dbReference type="AlphaFoldDB" id="A0A6J6DDE5"/>
<keyword evidence="5" id="KW-1133">Transmembrane helix</keyword>
<dbReference type="CDD" id="cd00995">
    <property type="entry name" value="PBP2_NikA_DppA_OppA_like"/>
    <property type="match status" value="1"/>
</dbReference>
<keyword evidence="5" id="KW-0812">Transmembrane</keyword>
<evidence type="ECO:0000256" key="2">
    <source>
        <dbReference type="ARBA" id="ARBA00005695"/>
    </source>
</evidence>
<dbReference type="PANTHER" id="PTHR30290">
    <property type="entry name" value="PERIPLASMIC BINDING COMPONENT OF ABC TRANSPORTER"/>
    <property type="match status" value="1"/>
</dbReference>